<evidence type="ECO:0000313" key="11">
    <source>
        <dbReference type="Proteomes" id="UP000494165"/>
    </source>
</evidence>
<keyword evidence="6" id="KW-1133">Transmembrane helix</keyword>
<name>A0A8S1D2L1_9INSE</name>
<keyword evidence="11" id="KW-1185">Reference proteome</keyword>
<keyword evidence="5 9" id="KW-0999">Mitochondrion inner membrane</keyword>
<evidence type="ECO:0000256" key="3">
    <source>
        <dbReference type="ARBA" id="ARBA00022448"/>
    </source>
</evidence>
<evidence type="ECO:0000256" key="6">
    <source>
        <dbReference type="ARBA" id="ARBA00022989"/>
    </source>
</evidence>
<dbReference type="GO" id="GO:0006850">
    <property type="term" value="P:pyruvate import into mitochondria"/>
    <property type="evidence" value="ECO:0007669"/>
    <property type="project" value="InterPro"/>
</dbReference>
<dbReference type="InterPro" id="IPR005336">
    <property type="entry name" value="MPC"/>
</dbReference>
<protein>
    <recommendedName>
        <fullName evidence="9">Mitochondrial pyruvate carrier</fullName>
    </recommendedName>
</protein>
<evidence type="ECO:0000256" key="4">
    <source>
        <dbReference type="ARBA" id="ARBA00022692"/>
    </source>
</evidence>
<keyword evidence="8" id="KW-0472">Membrane</keyword>
<evidence type="ECO:0000256" key="8">
    <source>
        <dbReference type="ARBA" id="ARBA00023136"/>
    </source>
</evidence>
<keyword evidence="3 9" id="KW-0813">Transport</keyword>
<dbReference type="PANTHER" id="PTHR14154">
    <property type="entry name" value="UPF0041 BRAIN PROTEIN 44-RELATED"/>
    <property type="match status" value="1"/>
</dbReference>
<evidence type="ECO:0000313" key="10">
    <source>
        <dbReference type="EMBL" id="CAB3376306.1"/>
    </source>
</evidence>
<reference evidence="10 11" key="1">
    <citation type="submission" date="2020-04" db="EMBL/GenBank/DDBJ databases">
        <authorList>
            <person name="Alioto T."/>
            <person name="Alioto T."/>
            <person name="Gomez Garrido J."/>
        </authorList>
    </citation>
    <scope>NUCLEOTIDE SEQUENCE [LARGE SCALE GENOMIC DNA]</scope>
</reference>
<organism evidence="10 11">
    <name type="scientific">Cloeon dipterum</name>
    <dbReference type="NCBI Taxonomy" id="197152"/>
    <lineage>
        <taxon>Eukaryota</taxon>
        <taxon>Metazoa</taxon>
        <taxon>Ecdysozoa</taxon>
        <taxon>Arthropoda</taxon>
        <taxon>Hexapoda</taxon>
        <taxon>Insecta</taxon>
        <taxon>Pterygota</taxon>
        <taxon>Palaeoptera</taxon>
        <taxon>Ephemeroptera</taxon>
        <taxon>Pisciforma</taxon>
        <taxon>Baetidae</taxon>
        <taxon>Cloeon</taxon>
    </lineage>
</organism>
<proteinExistence type="inferred from homology"/>
<evidence type="ECO:0000256" key="5">
    <source>
        <dbReference type="ARBA" id="ARBA00022792"/>
    </source>
</evidence>
<accession>A0A8S1D2L1</accession>
<dbReference type="AlphaFoldDB" id="A0A8S1D2L1"/>
<evidence type="ECO:0000256" key="7">
    <source>
        <dbReference type="ARBA" id="ARBA00023128"/>
    </source>
</evidence>
<evidence type="ECO:0000256" key="1">
    <source>
        <dbReference type="ARBA" id="ARBA00004448"/>
    </source>
</evidence>
<gene>
    <name evidence="10" type="ORF">CLODIP_2_CD04912</name>
</gene>
<evidence type="ECO:0000256" key="2">
    <source>
        <dbReference type="ARBA" id="ARBA00006416"/>
    </source>
</evidence>
<comment type="similarity">
    <text evidence="2 9">Belongs to the mitochondrial pyruvate carrier (MPC) (TC 2.A.105) family.</text>
</comment>
<dbReference type="GO" id="GO:0005743">
    <property type="term" value="C:mitochondrial inner membrane"/>
    <property type="evidence" value="ECO:0007669"/>
    <property type="project" value="UniProtKB-SubCell"/>
</dbReference>
<comment type="subcellular location">
    <subcellularLocation>
        <location evidence="1 9">Mitochondrion inner membrane</location>
        <topology evidence="1 9">Multi-pass membrane protein</topology>
    </subcellularLocation>
</comment>
<comment type="function">
    <text evidence="9">Mediates the uptake of pyruvate into mitochondria.</text>
</comment>
<keyword evidence="4" id="KW-0812">Transmembrane</keyword>
<dbReference type="Proteomes" id="UP000494165">
    <property type="component" value="Unassembled WGS sequence"/>
</dbReference>
<dbReference type="EMBL" id="CADEPI010000126">
    <property type="protein sequence ID" value="CAB3376306.1"/>
    <property type="molecule type" value="Genomic_DNA"/>
</dbReference>
<keyword evidence="7 9" id="KW-0496">Mitochondrion</keyword>
<dbReference type="OrthoDB" id="869189at2759"/>
<sequence>MLSAIYQKSMASIGRRVPEKLQPLWKHPAGPQTVFFWGPIVKWGLVLAGIGDLTRPADQLSVKQYSSLAATGFIWSRYCLVIIPKNYSLCAVNFFVGLTGAYQVARALNHQRQQDALEAAAAEN</sequence>
<comment type="caution">
    <text evidence="10">The sequence shown here is derived from an EMBL/GenBank/DDBJ whole genome shotgun (WGS) entry which is preliminary data.</text>
</comment>
<dbReference type="Pfam" id="PF03650">
    <property type="entry name" value="MPC"/>
    <property type="match status" value="1"/>
</dbReference>
<evidence type="ECO:0000256" key="9">
    <source>
        <dbReference type="RuleBase" id="RU363100"/>
    </source>
</evidence>